<keyword evidence="1 4" id="KW-0808">Transferase</keyword>
<dbReference type="CDD" id="cd04301">
    <property type="entry name" value="NAT_SF"/>
    <property type="match status" value="1"/>
</dbReference>
<evidence type="ECO:0000313" key="5">
    <source>
        <dbReference type="Proteomes" id="UP000027725"/>
    </source>
</evidence>
<proteinExistence type="predicted"/>
<dbReference type="Gene3D" id="3.40.630.30">
    <property type="match status" value="1"/>
</dbReference>
<sequence>MPTMITIARETPLSPELTELHARHRAAMHAESPPESIHMLPADALAAPGISFFVMREDGAVIGMGAYKRHSPELAEIKSMHVLSELRGRGLARRLLDHLVAEARAEGAVRLSLETGTQDAFGPARMLYEKAGFAECPPFADYRLDPYSVFYTREI</sequence>
<evidence type="ECO:0000259" key="3">
    <source>
        <dbReference type="PROSITE" id="PS51186"/>
    </source>
</evidence>
<dbReference type="eggNOG" id="COG0456">
    <property type="taxonomic scope" value="Bacteria"/>
</dbReference>
<protein>
    <submittedName>
        <fullName evidence="4">GCN5 family acetyltransferase</fullName>
    </submittedName>
</protein>
<name>A0A074TI43_9RHOB</name>
<gene>
    <name evidence="4" type="ORF">DL1_07285</name>
</gene>
<accession>A0A074TI43</accession>
<dbReference type="InterPro" id="IPR050832">
    <property type="entry name" value="Bact_Acetyltransf"/>
</dbReference>
<dbReference type="Pfam" id="PF00583">
    <property type="entry name" value="Acetyltransf_1"/>
    <property type="match status" value="1"/>
</dbReference>
<dbReference type="AlphaFoldDB" id="A0A074TI43"/>
<reference evidence="4 5" key="1">
    <citation type="submission" date="2014-03" db="EMBL/GenBank/DDBJ databases">
        <title>The draft genome sequence of Thioclava dalianensis DLFJ1-1.</title>
        <authorList>
            <person name="Lai Q."/>
            <person name="Shao Z."/>
        </authorList>
    </citation>
    <scope>NUCLEOTIDE SEQUENCE [LARGE SCALE GENOMIC DNA]</scope>
    <source>
        <strain evidence="4 5">DLFJ1-1</strain>
    </source>
</reference>
<dbReference type="STRING" id="1185766.SAMN05216224_101303"/>
<dbReference type="PANTHER" id="PTHR43877:SF5">
    <property type="entry name" value="BLL8307 PROTEIN"/>
    <property type="match status" value="1"/>
</dbReference>
<dbReference type="InterPro" id="IPR000182">
    <property type="entry name" value="GNAT_dom"/>
</dbReference>
<dbReference type="EMBL" id="JHEH01000002">
    <property type="protein sequence ID" value="KEP71386.1"/>
    <property type="molecule type" value="Genomic_DNA"/>
</dbReference>
<organism evidence="4 5">
    <name type="scientific">Thioclava dalianensis</name>
    <dbReference type="NCBI Taxonomy" id="1185766"/>
    <lineage>
        <taxon>Bacteria</taxon>
        <taxon>Pseudomonadati</taxon>
        <taxon>Pseudomonadota</taxon>
        <taxon>Alphaproteobacteria</taxon>
        <taxon>Rhodobacterales</taxon>
        <taxon>Paracoccaceae</taxon>
        <taxon>Thioclava</taxon>
    </lineage>
</organism>
<comment type="caution">
    <text evidence="4">The sequence shown here is derived from an EMBL/GenBank/DDBJ whole genome shotgun (WGS) entry which is preliminary data.</text>
</comment>
<evidence type="ECO:0000313" key="4">
    <source>
        <dbReference type="EMBL" id="KEP71386.1"/>
    </source>
</evidence>
<dbReference type="SUPFAM" id="SSF55729">
    <property type="entry name" value="Acyl-CoA N-acyltransferases (Nat)"/>
    <property type="match status" value="1"/>
</dbReference>
<feature type="domain" description="N-acetyltransferase" evidence="3">
    <location>
        <begin position="5"/>
        <end position="154"/>
    </location>
</feature>
<dbReference type="Proteomes" id="UP000027725">
    <property type="component" value="Unassembled WGS sequence"/>
</dbReference>
<evidence type="ECO:0000256" key="1">
    <source>
        <dbReference type="ARBA" id="ARBA00022679"/>
    </source>
</evidence>
<dbReference type="PANTHER" id="PTHR43877">
    <property type="entry name" value="AMINOALKYLPHOSPHONATE N-ACETYLTRANSFERASE-RELATED-RELATED"/>
    <property type="match status" value="1"/>
</dbReference>
<dbReference type="PROSITE" id="PS51186">
    <property type="entry name" value="GNAT"/>
    <property type="match status" value="1"/>
</dbReference>
<evidence type="ECO:0000256" key="2">
    <source>
        <dbReference type="ARBA" id="ARBA00023315"/>
    </source>
</evidence>
<dbReference type="InterPro" id="IPR016181">
    <property type="entry name" value="Acyl_CoA_acyltransferase"/>
</dbReference>
<dbReference type="GO" id="GO:0016747">
    <property type="term" value="F:acyltransferase activity, transferring groups other than amino-acyl groups"/>
    <property type="evidence" value="ECO:0007669"/>
    <property type="project" value="InterPro"/>
</dbReference>
<keyword evidence="2" id="KW-0012">Acyltransferase</keyword>
<keyword evidence="5" id="KW-1185">Reference proteome</keyword>